<proteinExistence type="inferred from homology"/>
<feature type="modified residue" description="N6-(pyridoxal phosphate)lysine" evidence="12">
    <location>
        <position position="112"/>
    </location>
</feature>
<organism evidence="14 15">
    <name type="scientific">Oceanipulchritudo coccoides</name>
    <dbReference type="NCBI Taxonomy" id="2706888"/>
    <lineage>
        <taxon>Bacteria</taxon>
        <taxon>Pseudomonadati</taxon>
        <taxon>Verrucomicrobiota</taxon>
        <taxon>Opitutia</taxon>
        <taxon>Puniceicoccales</taxon>
        <taxon>Oceanipulchritudinaceae</taxon>
        <taxon>Oceanipulchritudo</taxon>
    </lineage>
</organism>
<accession>A0A6B2M6W3</accession>
<evidence type="ECO:0000256" key="2">
    <source>
        <dbReference type="ARBA" id="ARBA00002786"/>
    </source>
</evidence>
<dbReference type="PANTHER" id="PTHR48077">
    <property type="entry name" value="TRYPTOPHAN SYNTHASE-RELATED"/>
    <property type="match status" value="1"/>
</dbReference>
<keyword evidence="10 12" id="KW-0456">Lyase</keyword>
<dbReference type="GO" id="GO:0052684">
    <property type="term" value="F:L-serine hydro-lyase (adding indole, L-tryptophan-forming) activity"/>
    <property type="evidence" value="ECO:0007669"/>
    <property type="project" value="TreeGrafter"/>
</dbReference>
<dbReference type="Gene3D" id="3.40.50.1100">
    <property type="match status" value="2"/>
</dbReference>
<dbReference type="SUPFAM" id="SSF53686">
    <property type="entry name" value="Tryptophan synthase beta subunit-like PLP-dependent enzymes"/>
    <property type="match status" value="1"/>
</dbReference>
<reference evidence="14 15" key="1">
    <citation type="submission" date="2020-02" db="EMBL/GenBank/DDBJ databases">
        <title>Albibacoteraceae fam. nov., the first described family within the subdivision 4 Verrucomicrobia.</title>
        <authorList>
            <person name="Xi F."/>
        </authorList>
    </citation>
    <scope>NUCLEOTIDE SEQUENCE [LARGE SCALE GENOMIC DNA]</scope>
    <source>
        <strain evidence="14 15">CK1056</strain>
    </source>
</reference>
<evidence type="ECO:0000256" key="10">
    <source>
        <dbReference type="ARBA" id="ARBA00023239"/>
    </source>
</evidence>
<comment type="catalytic activity">
    <reaction evidence="11 12">
        <text>(1S,2R)-1-C-(indol-3-yl)glycerol 3-phosphate + L-serine = D-glyceraldehyde 3-phosphate + L-tryptophan + H2O</text>
        <dbReference type="Rhea" id="RHEA:10532"/>
        <dbReference type="ChEBI" id="CHEBI:15377"/>
        <dbReference type="ChEBI" id="CHEBI:33384"/>
        <dbReference type="ChEBI" id="CHEBI:57912"/>
        <dbReference type="ChEBI" id="CHEBI:58866"/>
        <dbReference type="ChEBI" id="CHEBI:59776"/>
        <dbReference type="EC" id="4.2.1.20"/>
    </reaction>
</comment>
<protein>
    <recommendedName>
        <fullName evidence="12">Tryptophan synthase beta chain</fullName>
        <ecNumber evidence="12">4.2.1.20</ecNumber>
    </recommendedName>
</protein>
<feature type="domain" description="Tryptophan synthase beta chain-like PALP" evidence="13">
    <location>
        <begin position="75"/>
        <end position="414"/>
    </location>
</feature>
<evidence type="ECO:0000256" key="5">
    <source>
        <dbReference type="ARBA" id="ARBA00011270"/>
    </source>
</evidence>
<dbReference type="InterPro" id="IPR036052">
    <property type="entry name" value="TrpB-like_PALP_sf"/>
</dbReference>
<dbReference type="PIRSF" id="PIRSF500824">
    <property type="entry name" value="TrpB_prok"/>
    <property type="match status" value="1"/>
</dbReference>
<keyword evidence="8 12" id="KW-0663">Pyridoxal phosphate</keyword>
<evidence type="ECO:0000256" key="8">
    <source>
        <dbReference type="ARBA" id="ARBA00022898"/>
    </source>
</evidence>
<dbReference type="PROSITE" id="PS00168">
    <property type="entry name" value="TRP_SYNTHASE_BETA"/>
    <property type="match status" value="1"/>
</dbReference>
<dbReference type="PIRSF" id="PIRSF001413">
    <property type="entry name" value="Trp_syn_beta"/>
    <property type="match status" value="1"/>
</dbReference>
<dbReference type="GO" id="GO:0030170">
    <property type="term" value="F:pyridoxal phosphate binding"/>
    <property type="evidence" value="ECO:0007669"/>
    <property type="project" value="InterPro"/>
</dbReference>
<comment type="subunit">
    <text evidence="5 12">Tetramer of two alpha and two beta chains.</text>
</comment>
<comment type="pathway">
    <text evidence="3 12">Amino-acid biosynthesis; L-tryptophan biosynthesis; L-tryptophan from chorismate: step 5/5.</text>
</comment>
<dbReference type="InterPro" id="IPR006316">
    <property type="entry name" value="Trp_synth_b-like"/>
</dbReference>
<evidence type="ECO:0000313" key="15">
    <source>
        <dbReference type="Proteomes" id="UP000478417"/>
    </source>
</evidence>
<evidence type="ECO:0000256" key="7">
    <source>
        <dbReference type="ARBA" id="ARBA00022822"/>
    </source>
</evidence>
<dbReference type="PANTHER" id="PTHR48077:SF6">
    <property type="entry name" value="TRYPTOPHAN SYNTHASE"/>
    <property type="match status" value="1"/>
</dbReference>
<evidence type="ECO:0000256" key="12">
    <source>
        <dbReference type="HAMAP-Rule" id="MF_00133"/>
    </source>
</evidence>
<comment type="similarity">
    <text evidence="4 12">Belongs to the TrpB family.</text>
</comment>
<keyword evidence="9 12" id="KW-0057">Aromatic amino acid biosynthesis</keyword>
<dbReference type="InterPro" id="IPR006653">
    <property type="entry name" value="Trp_synth_b_CS"/>
</dbReference>
<dbReference type="HAMAP" id="MF_00133">
    <property type="entry name" value="Trp_synth_beta"/>
    <property type="match status" value="1"/>
</dbReference>
<dbReference type="NCBIfam" id="TIGR01415">
    <property type="entry name" value="trpB_rel"/>
    <property type="match status" value="1"/>
</dbReference>
<keyword evidence="7 12" id="KW-0822">Tryptophan biosynthesis</keyword>
<name>A0A6B2M6W3_9BACT</name>
<evidence type="ECO:0000256" key="11">
    <source>
        <dbReference type="ARBA" id="ARBA00049047"/>
    </source>
</evidence>
<evidence type="ECO:0000256" key="4">
    <source>
        <dbReference type="ARBA" id="ARBA00009982"/>
    </source>
</evidence>
<dbReference type="GO" id="GO:0005737">
    <property type="term" value="C:cytoplasm"/>
    <property type="evidence" value="ECO:0007669"/>
    <property type="project" value="TreeGrafter"/>
</dbReference>
<evidence type="ECO:0000256" key="3">
    <source>
        <dbReference type="ARBA" id="ARBA00004733"/>
    </source>
</evidence>
<evidence type="ECO:0000256" key="9">
    <source>
        <dbReference type="ARBA" id="ARBA00023141"/>
    </source>
</evidence>
<keyword evidence="6 12" id="KW-0028">Amino-acid biosynthesis</keyword>
<dbReference type="GO" id="GO:0004834">
    <property type="term" value="F:tryptophan synthase activity"/>
    <property type="evidence" value="ECO:0007669"/>
    <property type="project" value="UniProtKB-UniRule"/>
</dbReference>
<dbReference type="Pfam" id="PF00291">
    <property type="entry name" value="PALP"/>
    <property type="match status" value="1"/>
</dbReference>
<dbReference type="UniPathway" id="UPA00035">
    <property type="reaction ID" value="UER00044"/>
</dbReference>
<evidence type="ECO:0000256" key="1">
    <source>
        <dbReference type="ARBA" id="ARBA00001933"/>
    </source>
</evidence>
<gene>
    <name evidence="12" type="primary">trpB</name>
    <name evidence="14" type="ORF">G0Q06_13910</name>
</gene>
<keyword evidence="15" id="KW-1185">Reference proteome</keyword>
<comment type="cofactor">
    <cofactor evidence="1 12">
        <name>pyridoxal 5'-phosphate</name>
        <dbReference type="ChEBI" id="CHEBI:597326"/>
    </cofactor>
</comment>
<comment type="caution">
    <text evidence="14">The sequence shown here is derived from an EMBL/GenBank/DDBJ whole genome shotgun (WGS) entry which is preliminary data.</text>
</comment>
<dbReference type="InterPro" id="IPR023026">
    <property type="entry name" value="Trp_synth_beta/beta-like"/>
</dbReference>
<evidence type="ECO:0000313" key="14">
    <source>
        <dbReference type="EMBL" id="NDV63555.1"/>
    </source>
</evidence>
<dbReference type="RefSeq" id="WP_163967249.1">
    <property type="nucleotide sequence ID" value="NZ_JAAGNX010000003.1"/>
</dbReference>
<comment type="function">
    <text evidence="2 12">The beta subunit is responsible for the synthesis of L-tryptophan from indole and L-serine.</text>
</comment>
<dbReference type="EC" id="4.2.1.20" evidence="12"/>
<dbReference type="Proteomes" id="UP000478417">
    <property type="component" value="Unassembled WGS sequence"/>
</dbReference>
<evidence type="ECO:0000259" key="13">
    <source>
        <dbReference type="Pfam" id="PF00291"/>
    </source>
</evidence>
<sequence length="454" mass="49259">MDSIKYLLNDNQLPENWYNLASDLPEPLAPVLHPGTGEPVGPDDLAPLFPPALIEQEMTSERWVPIPQPVRDILLQWRCTPLYRARRLEKALDTPAKIYYKYEGVSPSGSHKPNTSVPQAFYNKEAGIKKITTETGAGQWGSSLSLACEMFGLECLVYMVKVSFGQKPYRRAFMESFGAKCIASPSETTASGRAILEKDPDCTGSLGIAISEAVEVAAQNADTSYCLGSVLNHVLLHQTIIGEEAIMQMDMAGDYPDVIVACTGGGSNFAGIAFPFMGRKLRGQQDVRIVAVEPSACPSLTKGRHAYDFGDTAHLTPLVKMHTLGSTFVPPGFHSGGLRYHGMAPMVSHALQLGMCEATSYNQLECFAAGVQFARAEGILPAPEANHAVVGAIREAERCKREGKSETILFNLCGHGHFDMQAYIDYNAGKLKDYAYPEDEIAMALAGLPSFGNS</sequence>
<dbReference type="EMBL" id="JAAGNX010000003">
    <property type="protein sequence ID" value="NDV63555.1"/>
    <property type="molecule type" value="Genomic_DNA"/>
</dbReference>
<dbReference type="InterPro" id="IPR001926">
    <property type="entry name" value="TrpB-like_PALP"/>
</dbReference>
<evidence type="ECO:0000256" key="6">
    <source>
        <dbReference type="ARBA" id="ARBA00022605"/>
    </source>
</evidence>
<dbReference type="AlphaFoldDB" id="A0A6B2M6W3"/>
<dbReference type="NCBIfam" id="NF009057">
    <property type="entry name" value="PRK12391.1"/>
    <property type="match status" value="1"/>
</dbReference>